<dbReference type="RefSeq" id="WP_202246036.1">
    <property type="nucleotide sequence ID" value="NZ_JAESIY010000011.1"/>
</dbReference>
<dbReference type="EMBL" id="JAESIY010000011">
    <property type="protein sequence ID" value="MBL3658243.1"/>
    <property type="molecule type" value="Genomic_DNA"/>
</dbReference>
<dbReference type="Proteomes" id="UP000659388">
    <property type="component" value="Unassembled WGS sequence"/>
</dbReference>
<gene>
    <name evidence="1" type="ORF">JL102_18975</name>
</gene>
<dbReference type="InterPro" id="IPR032580">
    <property type="entry name" value="SatD"/>
</dbReference>
<proteinExistence type="predicted"/>
<accession>A0A937FCX5</accession>
<dbReference type="AlphaFoldDB" id="A0A937FCX5"/>
<name>A0A937FCX5_9BACT</name>
<evidence type="ECO:0000313" key="2">
    <source>
        <dbReference type="Proteomes" id="UP000659388"/>
    </source>
</evidence>
<evidence type="ECO:0008006" key="3">
    <source>
        <dbReference type="Google" id="ProtNLM"/>
    </source>
</evidence>
<sequence length="210" mass="24235">MQKEKYYIVMADIIDSSDKAGESLMQHFKEMVASVNEELSEKIISPFTITLGDEFQGIVNSLQTAVEVIFLMDEILLEAEQAYKLRFVINFGVIDTPINRHQAYEMLGDGLTVARRTLGELKSAESDILVAGIDKRVQENLNMAFQLYRMIYDDWNSKDRPIARSFMKEPDYKKVAEAYSKDISTMWRRQKSLKIDEFNIARKLILNLST</sequence>
<dbReference type="Pfam" id="PF16264">
    <property type="entry name" value="SatD"/>
    <property type="match status" value="1"/>
</dbReference>
<keyword evidence="2" id="KW-1185">Reference proteome</keyword>
<evidence type="ECO:0000313" key="1">
    <source>
        <dbReference type="EMBL" id="MBL3658243.1"/>
    </source>
</evidence>
<reference evidence="1" key="1">
    <citation type="submission" date="2021-01" db="EMBL/GenBank/DDBJ databases">
        <title>Fulvivirga kasyanovii gen. nov., sp nov., a novel member of the phylum Bacteroidetes isolated from seawater in a mussel farm.</title>
        <authorList>
            <person name="Zhao L.-H."/>
            <person name="Wang Z.-J."/>
        </authorList>
    </citation>
    <scope>NUCLEOTIDE SEQUENCE</scope>
    <source>
        <strain evidence="1">2943</strain>
    </source>
</reference>
<protein>
    <recommendedName>
        <fullName evidence="3">SatD family (SatD)</fullName>
    </recommendedName>
</protein>
<comment type="caution">
    <text evidence="1">The sequence shown here is derived from an EMBL/GenBank/DDBJ whole genome shotgun (WGS) entry which is preliminary data.</text>
</comment>
<organism evidence="1 2">
    <name type="scientific">Fulvivirga sediminis</name>
    <dbReference type="NCBI Taxonomy" id="2803949"/>
    <lineage>
        <taxon>Bacteria</taxon>
        <taxon>Pseudomonadati</taxon>
        <taxon>Bacteroidota</taxon>
        <taxon>Cytophagia</taxon>
        <taxon>Cytophagales</taxon>
        <taxon>Fulvivirgaceae</taxon>
        <taxon>Fulvivirga</taxon>
    </lineage>
</organism>